<evidence type="ECO:0000313" key="1">
    <source>
        <dbReference type="EMBL" id="AKC02723.1"/>
    </source>
</evidence>
<dbReference type="EMBL" id="KP696448">
    <property type="protein sequence ID" value="AKC02723.1"/>
    <property type="molecule type" value="Genomic_DNA"/>
</dbReference>
<name>A0A0E3XA68_9CAUD</name>
<protein>
    <submittedName>
        <fullName evidence="1">Uncharacterized protein</fullName>
    </submittedName>
</protein>
<dbReference type="GeneID" id="26661064"/>
<dbReference type="Proteomes" id="UP000033016">
    <property type="component" value="Segment"/>
</dbReference>
<keyword evidence="2" id="KW-1185">Reference proteome</keyword>
<gene>
    <name evidence="1" type="ORF">CPT_Stills95</name>
</gene>
<dbReference type="RefSeq" id="YP_009196980.1">
    <property type="nucleotide sequence ID" value="NC_028777.1"/>
</dbReference>
<organism evidence="1 2">
    <name type="scientific">Bacillus phage Stills</name>
    <dbReference type="NCBI Taxonomy" id="1610833"/>
    <lineage>
        <taxon>Viruses</taxon>
        <taxon>Duplodnaviria</taxon>
        <taxon>Heunggongvirae</taxon>
        <taxon>Uroviricota</taxon>
        <taxon>Caudoviricetes</taxon>
        <taxon>Slashvirus</taxon>
        <taxon>Slashvirus stills</taxon>
    </lineage>
</organism>
<reference evidence="2" key="2">
    <citation type="submission" date="2015-01" db="EMBL/GenBank/DDBJ databases">
        <title>Complete Genome of Bacillus megaterium Siphophage Stills.</title>
        <authorList>
            <person name="Lee S.S."/>
            <person name="Kongari R.R."/>
            <person name="Hernandez A.C."/>
            <person name="Everett G.F.K."/>
        </authorList>
    </citation>
    <scope>NUCLEOTIDE SEQUENCE [LARGE SCALE GENOMIC DNA]</scope>
</reference>
<dbReference type="KEGG" id="vg:26661064"/>
<evidence type="ECO:0000313" key="2">
    <source>
        <dbReference type="Proteomes" id="UP000033016"/>
    </source>
</evidence>
<sequence>MGRKVDVVKAYKKLPYEAVQQIDNVLSDENLELNDVDINFLIKEVDWTIEKMDMDIEEAESGYERIDYIHTKSACNSWLKYYGKYRKK</sequence>
<proteinExistence type="predicted"/>
<reference evidence="1 2" key="1">
    <citation type="journal article" date="2015" name="Genome Announc.">
        <title>Complete Genome Sequence of Bacillus megaterium Siphophage Stills.</title>
        <authorList>
            <person name="Lee S.S."/>
            <person name="Kongari R.R."/>
            <person name="Hernandez A.C."/>
            <person name="Kuty Everett G.F."/>
        </authorList>
    </citation>
    <scope>NUCLEOTIDE SEQUENCE [LARGE SCALE GENOMIC DNA]</scope>
</reference>
<accession>A0A0E3XA68</accession>